<protein>
    <submittedName>
        <fullName evidence="2">DUF2235 domain-containing protein</fullName>
    </submittedName>
</protein>
<name>A0A7X4GZQ1_9BURK</name>
<dbReference type="Proteomes" id="UP000469734">
    <property type="component" value="Unassembled WGS sequence"/>
</dbReference>
<proteinExistence type="predicted"/>
<dbReference type="Pfam" id="PF09994">
    <property type="entry name" value="T6SS_Tle1-like_cat"/>
    <property type="match status" value="1"/>
</dbReference>
<dbReference type="InterPro" id="IPR018712">
    <property type="entry name" value="Tle1-like_cat"/>
</dbReference>
<feature type="domain" description="T6SS Phospholipase effector Tle1-like catalytic" evidence="1">
    <location>
        <begin position="262"/>
        <end position="380"/>
    </location>
</feature>
<dbReference type="AlphaFoldDB" id="A0A7X4GZQ1"/>
<evidence type="ECO:0000313" key="2">
    <source>
        <dbReference type="EMBL" id="MYM72671.1"/>
    </source>
</evidence>
<comment type="caution">
    <text evidence="2">The sequence shown here is derived from an EMBL/GenBank/DDBJ whole genome shotgun (WGS) entry which is preliminary data.</text>
</comment>
<dbReference type="RefSeq" id="WP_161050081.1">
    <property type="nucleotide sequence ID" value="NZ_WWCR01000009.1"/>
</dbReference>
<gene>
    <name evidence="2" type="ORF">GTP56_10720</name>
</gene>
<organism evidence="2 3">
    <name type="scientific">Duganella margarita</name>
    <dbReference type="NCBI Taxonomy" id="2692170"/>
    <lineage>
        <taxon>Bacteria</taxon>
        <taxon>Pseudomonadati</taxon>
        <taxon>Pseudomonadota</taxon>
        <taxon>Betaproteobacteria</taxon>
        <taxon>Burkholderiales</taxon>
        <taxon>Oxalobacteraceae</taxon>
        <taxon>Telluria group</taxon>
        <taxon>Duganella</taxon>
    </lineage>
</organism>
<dbReference type="PANTHER" id="PTHR33840">
    <property type="match status" value="1"/>
</dbReference>
<dbReference type="EMBL" id="WWCR01000009">
    <property type="protein sequence ID" value="MYM72671.1"/>
    <property type="molecule type" value="Genomic_DNA"/>
</dbReference>
<dbReference type="PANTHER" id="PTHR33840:SF1">
    <property type="entry name" value="TLE1 PHOSPHOLIPASE DOMAIN-CONTAINING PROTEIN"/>
    <property type="match status" value="1"/>
</dbReference>
<evidence type="ECO:0000313" key="3">
    <source>
        <dbReference type="Proteomes" id="UP000469734"/>
    </source>
</evidence>
<evidence type="ECO:0000259" key="1">
    <source>
        <dbReference type="Pfam" id="PF09994"/>
    </source>
</evidence>
<reference evidence="2 3" key="1">
    <citation type="submission" date="2019-12" db="EMBL/GenBank/DDBJ databases">
        <title>Novel species isolated from a subtropical stream in China.</title>
        <authorList>
            <person name="Lu H."/>
        </authorList>
    </citation>
    <scope>NUCLEOTIDE SEQUENCE [LARGE SCALE GENOMIC DNA]</scope>
    <source>
        <strain evidence="2 3">FT134W</strain>
    </source>
</reference>
<accession>A0A7X4GZQ1</accession>
<sequence>MIEATPSKAPYPVDAFLKPSAKECSTIAMEACRVTVDLPCNIPVRVALFFDGTNNNLYRDKDGTRVGLINPDTKEPASVDPVQLKPEEASHSNVARLFSTFPGDKRTQGYFPYYIAGVGTPFAEIGELTETDDGKAFAKGGQARIVWGLLQVLNAINGTSGGSKPLYDDTEVGKLAQSYVNNVGRVERDVENRQNVRVTHRAWFKPHLEKLKAELASRPKPIIPSITISVFGFSRGAAEAAAFCHFFAELLDGGELIGIPSSIDFLGVFDIVATVGMSDSAGRTTIIPRAFFDGHWAWAGRLLRPLPSCVKAGRHYVAAHEQRMNFPLTQIRSESGGFIEVFFPGVHSDVGGGYAPGEYGKGRGAQSAMLSQIPLAYMYQAAREAGVPLKPFSELEERDQLDFLVGEELASAWTAYTKELGRHGSFLTKHMELYYRWRAARLTSLENTDSFKASSPQAQEDMRSSNNMLRGDLEALTVRKPMTGRRDDGQDQPFRPSDLSRINHWQYYRAQNFQPLDKWEKWALDIFEKHEPLPAEVARFFDDYVHDSLAGFYLAGAVTEFDKRVAVEKARAKRASRRSDFDKKVVALSDKVLAVQQKQKDNLPLTKEEQALFDEAKTGTPFPIMTDSDTADMRSVLIKTQTDTRREGGGYLLRRSFYPQEGFFIRESINEDELERAPTELALPDKTAADTVTYEFIWSDNLIGDLAINTGEPIFGAEERMLA</sequence>